<dbReference type="GO" id="GO:0004427">
    <property type="term" value="F:inorganic diphosphate phosphatase activity"/>
    <property type="evidence" value="ECO:0007669"/>
    <property type="project" value="UniProtKB-UniRule"/>
</dbReference>
<dbReference type="Gene3D" id="3.90.80.10">
    <property type="entry name" value="Inorganic pyrophosphatase"/>
    <property type="match status" value="1"/>
</dbReference>
<evidence type="ECO:0000256" key="5">
    <source>
        <dbReference type="ARBA" id="ARBA00022842"/>
    </source>
</evidence>
<keyword evidence="5 7" id="KW-0460">Magnesium</keyword>
<dbReference type="AlphaFoldDB" id="A0A1F6G432"/>
<feature type="binding site" evidence="7">
    <location>
        <position position="138"/>
    </location>
    <ligand>
        <name>substrate</name>
    </ligand>
</feature>
<feature type="binding site" evidence="7">
    <location>
        <position position="64"/>
    </location>
    <ligand>
        <name>Mg(2+)</name>
        <dbReference type="ChEBI" id="CHEBI:18420"/>
        <label>1</label>
    </ligand>
</feature>
<feature type="binding site" evidence="7">
    <location>
        <position position="69"/>
    </location>
    <ligand>
        <name>Mg(2+)</name>
        <dbReference type="ChEBI" id="CHEBI:18420"/>
        <label>2</label>
    </ligand>
</feature>
<keyword evidence="3 7" id="KW-0479">Metal-binding</keyword>
<dbReference type="STRING" id="1798533.A2609_03365"/>
<dbReference type="HAMAP" id="MF_00209">
    <property type="entry name" value="Inorganic_PPase"/>
    <property type="match status" value="1"/>
</dbReference>
<dbReference type="PANTHER" id="PTHR10286">
    <property type="entry name" value="INORGANIC PYROPHOSPHATASE"/>
    <property type="match status" value="1"/>
</dbReference>
<organism evidence="8 9">
    <name type="scientific">Candidatus Kaiserbacteria bacterium RIFOXYD1_FULL_47_14</name>
    <dbReference type="NCBI Taxonomy" id="1798533"/>
    <lineage>
        <taxon>Bacteria</taxon>
        <taxon>Candidatus Kaiseribacteriota</taxon>
    </lineage>
</organism>
<sequence length="171" mass="19199">MNLLHDIDPGTKEEMNVIIEIPKGSHNKYEIDKKTGIIKLDRVMHSAQDYPFDYGFVSQTLWDDHDALDVVLLTTHPLVSGILAPARPIGLLHMIDGGEADEKIIAVASGDPRYAEVKDITDANQHVLKEIAHFFATYKQIQKKEVVVGDFEGRAAAEVAFERARKMYLDK</sequence>
<evidence type="ECO:0000313" key="9">
    <source>
        <dbReference type="Proteomes" id="UP000176867"/>
    </source>
</evidence>
<comment type="subunit">
    <text evidence="7">Homohexamer.</text>
</comment>
<dbReference type="Proteomes" id="UP000176867">
    <property type="component" value="Unassembled WGS sequence"/>
</dbReference>
<dbReference type="CDD" id="cd00412">
    <property type="entry name" value="pyrophosphatase"/>
    <property type="match status" value="1"/>
</dbReference>
<dbReference type="GO" id="GO:0005737">
    <property type="term" value="C:cytoplasm"/>
    <property type="evidence" value="ECO:0007669"/>
    <property type="project" value="UniProtKB-SubCell"/>
</dbReference>
<evidence type="ECO:0000256" key="1">
    <source>
        <dbReference type="ARBA" id="ARBA00001946"/>
    </source>
</evidence>
<proteinExistence type="inferred from homology"/>
<dbReference type="FunFam" id="3.90.80.10:FF:000003">
    <property type="entry name" value="Inorganic pyrophosphatase"/>
    <property type="match status" value="1"/>
</dbReference>
<comment type="catalytic activity">
    <reaction evidence="6 7">
        <text>diphosphate + H2O = 2 phosphate + H(+)</text>
        <dbReference type="Rhea" id="RHEA:24576"/>
        <dbReference type="ChEBI" id="CHEBI:15377"/>
        <dbReference type="ChEBI" id="CHEBI:15378"/>
        <dbReference type="ChEBI" id="CHEBI:33019"/>
        <dbReference type="ChEBI" id="CHEBI:43474"/>
        <dbReference type="EC" id="3.6.1.1"/>
    </reaction>
</comment>
<dbReference type="GO" id="GO:0000287">
    <property type="term" value="F:magnesium ion binding"/>
    <property type="evidence" value="ECO:0007669"/>
    <property type="project" value="UniProtKB-UniRule"/>
</dbReference>
<dbReference type="EMBL" id="MFMU01000017">
    <property type="protein sequence ID" value="OGG92864.1"/>
    <property type="molecule type" value="Genomic_DNA"/>
</dbReference>
<comment type="function">
    <text evidence="7">Catalyzes the hydrolysis of inorganic pyrophosphate (PPi) forming two phosphate ions.</text>
</comment>
<feature type="binding site" evidence="7">
    <location>
        <position position="101"/>
    </location>
    <ligand>
        <name>Mg(2+)</name>
        <dbReference type="ChEBI" id="CHEBI:18420"/>
        <label>1</label>
    </ligand>
</feature>
<gene>
    <name evidence="7" type="primary">ppa</name>
    <name evidence="8" type="ORF">A2609_03365</name>
</gene>
<evidence type="ECO:0000313" key="8">
    <source>
        <dbReference type="EMBL" id="OGG92864.1"/>
    </source>
</evidence>
<protein>
    <recommendedName>
        <fullName evidence="7">Inorganic pyrophosphatase</fullName>
        <ecNumber evidence="7">3.6.1.1</ecNumber>
    </recommendedName>
    <alternativeName>
        <fullName evidence="7">Pyrophosphate phospho-hydrolase</fullName>
        <shortName evidence="7">PPase</shortName>
    </alternativeName>
</protein>
<dbReference type="Pfam" id="PF00719">
    <property type="entry name" value="Pyrophosphatase"/>
    <property type="match status" value="1"/>
</dbReference>
<evidence type="ECO:0000256" key="6">
    <source>
        <dbReference type="ARBA" id="ARBA00047820"/>
    </source>
</evidence>
<feature type="binding site" evidence="7">
    <location>
        <position position="69"/>
    </location>
    <ligand>
        <name>Mg(2+)</name>
        <dbReference type="ChEBI" id="CHEBI:18420"/>
        <label>1</label>
    </ligand>
</feature>
<keyword evidence="4 7" id="KW-0378">Hydrolase</keyword>
<comment type="caution">
    <text evidence="8">The sequence shown here is derived from an EMBL/GenBank/DDBJ whole genome shotgun (WGS) entry which is preliminary data.</text>
</comment>
<reference evidence="8 9" key="1">
    <citation type="journal article" date="2016" name="Nat. Commun.">
        <title>Thousands of microbial genomes shed light on interconnected biogeochemical processes in an aquifer system.</title>
        <authorList>
            <person name="Anantharaman K."/>
            <person name="Brown C.T."/>
            <person name="Hug L.A."/>
            <person name="Sharon I."/>
            <person name="Castelle C.J."/>
            <person name="Probst A.J."/>
            <person name="Thomas B.C."/>
            <person name="Singh A."/>
            <person name="Wilkins M.J."/>
            <person name="Karaoz U."/>
            <person name="Brodie E.L."/>
            <person name="Williams K.H."/>
            <person name="Hubbard S.S."/>
            <person name="Banfield J.F."/>
        </authorList>
    </citation>
    <scope>NUCLEOTIDE SEQUENCE [LARGE SCALE GENOMIC DNA]</scope>
</reference>
<evidence type="ECO:0000256" key="4">
    <source>
        <dbReference type="ARBA" id="ARBA00022801"/>
    </source>
</evidence>
<dbReference type="InterPro" id="IPR036649">
    <property type="entry name" value="Pyrophosphatase_sf"/>
</dbReference>
<dbReference type="GO" id="GO:0006796">
    <property type="term" value="P:phosphate-containing compound metabolic process"/>
    <property type="evidence" value="ECO:0007669"/>
    <property type="project" value="InterPro"/>
</dbReference>
<feature type="binding site" evidence="7">
    <location>
        <position position="42"/>
    </location>
    <ligand>
        <name>substrate</name>
    </ligand>
</feature>
<comment type="cofactor">
    <cofactor evidence="1 7">
        <name>Mg(2+)</name>
        <dbReference type="ChEBI" id="CHEBI:18420"/>
    </cofactor>
</comment>
<dbReference type="InterPro" id="IPR008162">
    <property type="entry name" value="Pyrophosphatase"/>
</dbReference>
<dbReference type="EC" id="3.6.1.1" evidence="7"/>
<name>A0A1F6G432_9BACT</name>
<feature type="binding site" evidence="7">
    <location>
        <position position="28"/>
    </location>
    <ligand>
        <name>substrate</name>
    </ligand>
</feature>
<keyword evidence="2 7" id="KW-0963">Cytoplasm</keyword>
<comment type="similarity">
    <text evidence="7">Belongs to the PPase family.</text>
</comment>
<evidence type="ECO:0000256" key="7">
    <source>
        <dbReference type="HAMAP-Rule" id="MF_00209"/>
    </source>
</evidence>
<comment type="subcellular location">
    <subcellularLocation>
        <location evidence="7">Cytoplasm</location>
    </subcellularLocation>
</comment>
<evidence type="ECO:0000256" key="3">
    <source>
        <dbReference type="ARBA" id="ARBA00022723"/>
    </source>
</evidence>
<feature type="binding site" evidence="7">
    <location>
        <position position="54"/>
    </location>
    <ligand>
        <name>substrate</name>
    </ligand>
</feature>
<dbReference type="SUPFAM" id="SSF50324">
    <property type="entry name" value="Inorganic pyrophosphatase"/>
    <property type="match status" value="1"/>
</dbReference>
<accession>A0A1F6G432</accession>
<evidence type="ECO:0000256" key="2">
    <source>
        <dbReference type="ARBA" id="ARBA00022490"/>
    </source>
</evidence>